<evidence type="ECO:0000313" key="4">
    <source>
        <dbReference type="Proteomes" id="UP001459277"/>
    </source>
</evidence>
<protein>
    <recommendedName>
        <fullName evidence="2">Piwi domain-containing protein</fullName>
    </recommendedName>
</protein>
<organism evidence="3 4">
    <name type="scientific">Lithocarpus litseifolius</name>
    <dbReference type="NCBI Taxonomy" id="425828"/>
    <lineage>
        <taxon>Eukaryota</taxon>
        <taxon>Viridiplantae</taxon>
        <taxon>Streptophyta</taxon>
        <taxon>Embryophyta</taxon>
        <taxon>Tracheophyta</taxon>
        <taxon>Spermatophyta</taxon>
        <taxon>Magnoliopsida</taxon>
        <taxon>eudicotyledons</taxon>
        <taxon>Gunneridae</taxon>
        <taxon>Pentapetalae</taxon>
        <taxon>rosids</taxon>
        <taxon>fabids</taxon>
        <taxon>Fagales</taxon>
        <taxon>Fagaceae</taxon>
        <taxon>Lithocarpus</taxon>
    </lineage>
</organism>
<feature type="region of interest" description="Disordered" evidence="1">
    <location>
        <begin position="189"/>
        <end position="238"/>
    </location>
</feature>
<dbReference type="Gene3D" id="3.40.50.2300">
    <property type="match status" value="1"/>
</dbReference>
<evidence type="ECO:0000313" key="3">
    <source>
        <dbReference type="EMBL" id="KAK9986287.1"/>
    </source>
</evidence>
<reference evidence="3 4" key="1">
    <citation type="submission" date="2024-01" db="EMBL/GenBank/DDBJ databases">
        <title>A telomere-to-telomere, gap-free genome of sweet tea (Lithocarpus litseifolius).</title>
        <authorList>
            <person name="Zhou J."/>
        </authorList>
    </citation>
    <scope>NUCLEOTIDE SEQUENCE [LARGE SCALE GENOMIC DNA]</scope>
    <source>
        <strain evidence="3">Zhou-2022a</strain>
        <tissue evidence="3">Leaf</tissue>
    </source>
</reference>
<sequence length="608" mass="68041">MDITRIVRVGASEPELRIVKQGLAFHDLLDSEGDPNQGHDHNEAQLPGGEEQRPVNQTDSKLGFDLDEIGHRLCESREIALVHLLRLLRGLVRSDEENVREGIDAEESEALLILFELDIVEEEVGGVGARVRVVGDEGLGEEREFFKLIETAKEEEEEVEAEEIEVMLGEVLLEKELVEEEGEVLLGMSKGSSAPASASASSGGRVVRAPGDNKGVEVGHPAPSIPSQPQPQTPPPAPVADYVVEKLKFKEISEDSDKIIPVKRHDKGGKLAIRTDELRANHFPVNFNRNTIIMHYVVDVQLAVPPKNVRPMRISKSVLSEGPDCQNPPRQVRIVDYFREKYDKDIPCLDLRKANKENAVPERLDRNAGTILKNLSLVPPSERERDMQRGTLRKWTFGGMAQNFGMEVNTSMTRVRGRVLGPPVLKLGAQNGKVIEVTVDEEKYQWNLVKKSVVEGKRIDRWGVIDFSSNDYKSSLNPDFFIPKLINRCINLGIQMEEPLVYKCTSMNKLSRVDVLLELVESVNEEAYKKDKGHLQILLCVMSRRDPGYKYLKWISETKVGIVTQCCLSTCRANDQYFANLATKMNAKLGGSNVELITRSPILEAKAM</sequence>
<dbReference type="SUPFAM" id="SSF53098">
    <property type="entry name" value="Ribonuclease H-like"/>
    <property type="match status" value="1"/>
</dbReference>
<evidence type="ECO:0000259" key="2">
    <source>
        <dbReference type="Pfam" id="PF02171"/>
    </source>
</evidence>
<keyword evidence="4" id="KW-1185">Reference proteome</keyword>
<dbReference type="Proteomes" id="UP001459277">
    <property type="component" value="Unassembled WGS sequence"/>
</dbReference>
<name>A0AAW2BMA2_9ROSI</name>
<gene>
    <name evidence="3" type="ORF">SO802_031238</name>
</gene>
<proteinExistence type="predicted"/>
<feature type="compositionally biased region" description="Pro residues" evidence="1">
    <location>
        <begin position="223"/>
        <end position="238"/>
    </location>
</feature>
<feature type="domain" description="Piwi" evidence="2">
    <location>
        <begin position="538"/>
        <end position="601"/>
    </location>
</feature>
<comment type="caution">
    <text evidence="3">The sequence shown here is derived from an EMBL/GenBank/DDBJ whole genome shotgun (WGS) entry which is preliminary data.</text>
</comment>
<dbReference type="InterPro" id="IPR003165">
    <property type="entry name" value="Piwi"/>
</dbReference>
<accession>A0AAW2BMA2</accession>
<dbReference type="EMBL" id="JAZDWU010000011">
    <property type="protein sequence ID" value="KAK9986287.1"/>
    <property type="molecule type" value="Genomic_DNA"/>
</dbReference>
<dbReference type="InterPro" id="IPR012337">
    <property type="entry name" value="RNaseH-like_sf"/>
</dbReference>
<dbReference type="GO" id="GO:0003676">
    <property type="term" value="F:nucleic acid binding"/>
    <property type="evidence" value="ECO:0007669"/>
    <property type="project" value="InterPro"/>
</dbReference>
<dbReference type="PANTHER" id="PTHR22891">
    <property type="entry name" value="EUKARYOTIC TRANSLATION INITIATION FACTOR 2C"/>
    <property type="match status" value="1"/>
</dbReference>
<evidence type="ECO:0000256" key="1">
    <source>
        <dbReference type="SAM" id="MobiDB-lite"/>
    </source>
</evidence>
<feature type="compositionally biased region" description="Low complexity" evidence="1">
    <location>
        <begin position="189"/>
        <end position="204"/>
    </location>
</feature>
<dbReference type="Pfam" id="PF02171">
    <property type="entry name" value="Piwi"/>
    <property type="match status" value="1"/>
</dbReference>
<feature type="region of interest" description="Disordered" evidence="1">
    <location>
        <begin position="29"/>
        <end position="57"/>
    </location>
</feature>
<dbReference type="AlphaFoldDB" id="A0AAW2BMA2"/>